<accession>A0AAD4EBA1</accession>
<proteinExistence type="predicted"/>
<name>A0AAD4EBA1_9AGAM</name>
<protein>
    <recommendedName>
        <fullName evidence="3">Fungal-type protein kinase domain-containing protein</fullName>
    </recommendedName>
</protein>
<dbReference type="AlphaFoldDB" id="A0AAD4EBA1"/>
<sequence>MKSTRLQIKINQRYWTTGIIADPEMIWFDKRTSTAKIRRTLGLKDAERSSCTLCIVVFKKLLPITLPTKREFLAVWWQMAIAPSGKGVYITATCSQRLRLIRPRAPAVNLPSPEAVAGKVENVYAYDAESFIWVLSWVCLQYEGGVRSKNRPLEEFLKVDALRCAEQKTHFWSKHVDCGRKRRHGRRANAFGSTLESRKLRGVFTILKITYVLNDPRYGVLDQIHDAMPIVESEELDF</sequence>
<dbReference type="Proteomes" id="UP001195769">
    <property type="component" value="Unassembled WGS sequence"/>
</dbReference>
<dbReference type="EMBL" id="JABBWK010000020">
    <property type="protein sequence ID" value="KAG1901819.1"/>
    <property type="molecule type" value="Genomic_DNA"/>
</dbReference>
<evidence type="ECO:0008006" key="3">
    <source>
        <dbReference type="Google" id="ProtNLM"/>
    </source>
</evidence>
<keyword evidence="2" id="KW-1185">Reference proteome</keyword>
<comment type="caution">
    <text evidence="1">The sequence shown here is derived from an EMBL/GenBank/DDBJ whole genome shotgun (WGS) entry which is preliminary data.</text>
</comment>
<dbReference type="RefSeq" id="XP_041227394.1">
    <property type="nucleotide sequence ID" value="XM_041365594.1"/>
</dbReference>
<evidence type="ECO:0000313" key="2">
    <source>
        <dbReference type="Proteomes" id="UP001195769"/>
    </source>
</evidence>
<organism evidence="1 2">
    <name type="scientific">Suillus fuscotomentosus</name>
    <dbReference type="NCBI Taxonomy" id="1912939"/>
    <lineage>
        <taxon>Eukaryota</taxon>
        <taxon>Fungi</taxon>
        <taxon>Dikarya</taxon>
        <taxon>Basidiomycota</taxon>
        <taxon>Agaricomycotina</taxon>
        <taxon>Agaricomycetes</taxon>
        <taxon>Agaricomycetidae</taxon>
        <taxon>Boletales</taxon>
        <taxon>Suillineae</taxon>
        <taxon>Suillaceae</taxon>
        <taxon>Suillus</taxon>
    </lineage>
</organism>
<reference evidence="1" key="1">
    <citation type="journal article" date="2020" name="New Phytol.">
        <title>Comparative genomics reveals dynamic genome evolution in host specialist ectomycorrhizal fungi.</title>
        <authorList>
            <person name="Lofgren L.A."/>
            <person name="Nguyen N.H."/>
            <person name="Vilgalys R."/>
            <person name="Ruytinx J."/>
            <person name="Liao H.L."/>
            <person name="Branco S."/>
            <person name="Kuo A."/>
            <person name="LaButti K."/>
            <person name="Lipzen A."/>
            <person name="Andreopoulos W."/>
            <person name="Pangilinan J."/>
            <person name="Riley R."/>
            <person name="Hundley H."/>
            <person name="Na H."/>
            <person name="Barry K."/>
            <person name="Grigoriev I.V."/>
            <person name="Stajich J.E."/>
            <person name="Kennedy P.G."/>
        </authorList>
    </citation>
    <scope>NUCLEOTIDE SEQUENCE</scope>
    <source>
        <strain evidence="1">FC203</strain>
    </source>
</reference>
<gene>
    <name evidence="1" type="ORF">F5891DRAFT_1172505</name>
</gene>
<dbReference type="GeneID" id="64659892"/>
<evidence type="ECO:0000313" key="1">
    <source>
        <dbReference type="EMBL" id="KAG1901819.1"/>
    </source>
</evidence>